<evidence type="ECO:0000313" key="2">
    <source>
        <dbReference type="Proteomes" id="UP000267821"/>
    </source>
</evidence>
<dbReference type="OrthoDB" id="5508976at2759"/>
<organism evidence="1 2">
    <name type="scientific">Terfezia boudieri ATCC MYA-4762</name>
    <dbReference type="NCBI Taxonomy" id="1051890"/>
    <lineage>
        <taxon>Eukaryota</taxon>
        <taxon>Fungi</taxon>
        <taxon>Dikarya</taxon>
        <taxon>Ascomycota</taxon>
        <taxon>Pezizomycotina</taxon>
        <taxon>Pezizomycetes</taxon>
        <taxon>Pezizales</taxon>
        <taxon>Pezizaceae</taxon>
        <taxon>Terfezia</taxon>
    </lineage>
</organism>
<reference evidence="1 2" key="1">
    <citation type="journal article" date="2018" name="Nat. Ecol. Evol.">
        <title>Pezizomycetes genomes reveal the molecular basis of ectomycorrhizal truffle lifestyle.</title>
        <authorList>
            <person name="Murat C."/>
            <person name="Payen T."/>
            <person name="Noel B."/>
            <person name="Kuo A."/>
            <person name="Morin E."/>
            <person name="Chen J."/>
            <person name="Kohler A."/>
            <person name="Krizsan K."/>
            <person name="Balestrini R."/>
            <person name="Da Silva C."/>
            <person name="Montanini B."/>
            <person name="Hainaut M."/>
            <person name="Levati E."/>
            <person name="Barry K.W."/>
            <person name="Belfiori B."/>
            <person name="Cichocki N."/>
            <person name="Clum A."/>
            <person name="Dockter R.B."/>
            <person name="Fauchery L."/>
            <person name="Guy J."/>
            <person name="Iotti M."/>
            <person name="Le Tacon F."/>
            <person name="Lindquist E.A."/>
            <person name="Lipzen A."/>
            <person name="Malagnac F."/>
            <person name="Mello A."/>
            <person name="Molinier V."/>
            <person name="Miyauchi S."/>
            <person name="Poulain J."/>
            <person name="Riccioni C."/>
            <person name="Rubini A."/>
            <person name="Sitrit Y."/>
            <person name="Splivallo R."/>
            <person name="Traeger S."/>
            <person name="Wang M."/>
            <person name="Zifcakova L."/>
            <person name="Wipf D."/>
            <person name="Zambonelli A."/>
            <person name="Paolocci F."/>
            <person name="Nowrousian M."/>
            <person name="Ottonello S."/>
            <person name="Baldrian P."/>
            <person name="Spatafora J.W."/>
            <person name="Henrissat B."/>
            <person name="Nagy L.G."/>
            <person name="Aury J.M."/>
            <person name="Wincker P."/>
            <person name="Grigoriev I.V."/>
            <person name="Bonfante P."/>
            <person name="Martin F.M."/>
        </authorList>
    </citation>
    <scope>NUCLEOTIDE SEQUENCE [LARGE SCALE GENOMIC DNA]</scope>
    <source>
        <strain evidence="1 2">ATCC MYA-4762</strain>
    </source>
</reference>
<dbReference type="Proteomes" id="UP000267821">
    <property type="component" value="Unassembled WGS sequence"/>
</dbReference>
<protein>
    <submittedName>
        <fullName evidence="1">Uncharacterized protein</fullName>
    </submittedName>
</protein>
<name>A0A3N4L5M7_9PEZI</name>
<sequence length="404" mass="45402">MRIGSPRETYELPNSGNPAVLRYNEIRQTIIEYLDRSTQVFVVTLVIASSTRLPSVQVGIGIHENQTNDFFTPLQQLCDGASLGLMTGRIKINLSGTPSDPGNARYEEYVNPGASIGVQGRKGTASFGCYLKDRNSDKIYGITCAHPFTIYGEDEKVVTAQQLLEILPVGTIVTQPSDDDVKYIINEKEEFVNQQIVKIGKMESSEYPERERRRLEKEKKAQQEQEDLLLELKDASKVFGTTSQFYELASVPSHSNKGYLWDYLLIEVDDERKGDNTIDRFLCNSYRRLDHGLPCKMVGRTSGRKKGEIGEIKCDLKGVPRFPGEVFALHTVKAVDRGRFNVPGDSGCLCRYDGEEKLNTTILGMLFMESECVEGTLLDIGFLHDFGGLLDRIKEKWALDLELC</sequence>
<dbReference type="AlphaFoldDB" id="A0A3N4L5M7"/>
<dbReference type="EMBL" id="ML121663">
    <property type="protein sequence ID" value="RPB18197.1"/>
    <property type="molecule type" value="Genomic_DNA"/>
</dbReference>
<keyword evidence="2" id="KW-1185">Reference proteome</keyword>
<proteinExistence type="predicted"/>
<dbReference type="InParanoid" id="A0A3N4L5M7"/>
<evidence type="ECO:0000313" key="1">
    <source>
        <dbReference type="EMBL" id="RPB18197.1"/>
    </source>
</evidence>
<accession>A0A3N4L5M7</accession>
<gene>
    <name evidence="1" type="ORF">L211DRAFT_854349</name>
</gene>